<dbReference type="KEGG" id="ptm:GSPATT00039563001"/>
<gene>
    <name evidence="1" type="ORF">GSPATT00039563001</name>
</gene>
<protein>
    <recommendedName>
        <fullName evidence="3">Transmembrane protein</fullName>
    </recommendedName>
</protein>
<dbReference type="HOGENOM" id="CLU_2255394_0_0_1"/>
<organism evidence="1 2">
    <name type="scientific">Paramecium tetraurelia</name>
    <dbReference type="NCBI Taxonomy" id="5888"/>
    <lineage>
        <taxon>Eukaryota</taxon>
        <taxon>Sar</taxon>
        <taxon>Alveolata</taxon>
        <taxon>Ciliophora</taxon>
        <taxon>Intramacronucleata</taxon>
        <taxon>Oligohymenophorea</taxon>
        <taxon>Peniculida</taxon>
        <taxon>Parameciidae</taxon>
        <taxon>Paramecium</taxon>
    </lineage>
</organism>
<keyword evidence="2" id="KW-1185">Reference proteome</keyword>
<dbReference type="AlphaFoldDB" id="A0DKU7"/>
<reference evidence="1 2" key="1">
    <citation type="journal article" date="2006" name="Nature">
        <title>Global trends of whole-genome duplications revealed by the ciliate Paramecium tetraurelia.</title>
        <authorList>
            <consortium name="Genoscope"/>
            <person name="Aury J.-M."/>
            <person name="Jaillon O."/>
            <person name="Duret L."/>
            <person name="Noel B."/>
            <person name="Jubin C."/>
            <person name="Porcel B.M."/>
            <person name="Segurens B."/>
            <person name="Daubin V."/>
            <person name="Anthouard V."/>
            <person name="Aiach N."/>
            <person name="Arnaiz O."/>
            <person name="Billaut A."/>
            <person name="Beisson J."/>
            <person name="Blanc I."/>
            <person name="Bouhouche K."/>
            <person name="Camara F."/>
            <person name="Duharcourt S."/>
            <person name="Guigo R."/>
            <person name="Gogendeau D."/>
            <person name="Katinka M."/>
            <person name="Keller A.-M."/>
            <person name="Kissmehl R."/>
            <person name="Klotz C."/>
            <person name="Koll F."/>
            <person name="Le Moue A."/>
            <person name="Lepere C."/>
            <person name="Malinsky S."/>
            <person name="Nowacki M."/>
            <person name="Nowak J.K."/>
            <person name="Plattner H."/>
            <person name="Poulain J."/>
            <person name="Ruiz F."/>
            <person name="Serrano V."/>
            <person name="Zagulski M."/>
            <person name="Dessen P."/>
            <person name="Betermier M."/>
            <person name="Weissenbach J."/>
            <person name="Scarpelli C."/>
            <person name="Schachter V."/>
            <person name="Sperling L."/>
            <person name="Meyer E."/>
            <person name="Cohen J."/>
            <person name="Wincker P."/>
        </authorList>
    </citation>
    <scope>NUCLEOTIDE SEQUENCE [LARGE SCALE GENOMIC DNA]</scope>
    <source>
        <strain evidence="1 2">Stock d4-2</strain>
    </source>
</reference>
<sequence length="104" mass="12183">MNSDKQLRMTLCALQIKFGISNYLTVFCFWNIISFTGNNSKYNTLQMVIKLKNYLIQEVKFIQTQKKEEEIQSQESLRQAPMIFLICHVYQVSLKLNLNSGLLL</sequence>
<evidence type="ECO:0000313" key="1">
    <source>
        <dbReference type="EMBL" id="CAK83664.1"/>
    </source>
</evidence>
<name>A0DKU7_PARTE</name>
<dbReference type="GeneID" id="5036846"/>
<dbReference type="EMBL" id="CT868482">
    <property type="protein sequence ID" value="CAK83664.1"/>
    <property type="molecule type" value="Genomic_DNA"/>
</dbReference>
<dbReference type="InParanoid" id="A0DKU7"/>
<accession>A0DKU7</accession>
<evidence type="ECO:0008006" key="3">
    <source>
        <dbReference type="Google" id="ProtNLM"/>
    </source>
</evidence>
<evidence type="ECO:0000313" key="2">
    <source>
        <dbReference type="Proteomes" id="UP000000600"/>
    </source>
</evidence>
<dbReference type="Proteomes" id="UP000000600">
    <property type="component" value="Unassembled WGS sequence"/>
</dbReference>
<proteinExistence type="predicted"/>
<dbReference type="RefSeq" id="XP_001451061.1">
    <property type="nucleotide sequence ID" value="XM_001451024.1"/>
</dbReference>